<dbReference type="EMBL" id="UINC01052540">
    <property type="protein sequence ID" value="SVB67983.1"/>
    <property type="molecule type" value="Genomic_DNA"/>
</dbReference>
<evidence type="ECO:0000313" key="1">
    <source>
        <dbReference type="EMBL" id="SVB67983.1"/>
    </source>
</evidence>
<proteinExistence type="predicted"/>
<accession>A0A382G0B4</accession>
<feature type="non-terminal residue" evidence="1">
    <location>
        <position position="70"/>
    </location>
</feature>
<protein>
    <submittedName>
        <fullName evidence="1">Uncharacterized protein</fullName>
    </submittedName>
</protein>
<organism evidence="1">
    <name type="scientific">marine metagenome</name>
    <dbReference type="NCBI Taxonomy" id="408172"/>
    <lineage>
        <taxon>unclassified sequences</taxon>
        <taxon>metagenomes</taxon>
        <taxon>ecological metagenomes</taxon>
    </lineage>
</organism>
<gene>
    <name evidence="1" type="ORF">METZ01_LOCUS220837</name>
</gene>
<reference evidence="1" key="1">
    <citation type="submission" date="2018-05" db="EMBL/GenBank/DDBJ databases">
        <authorList>
            <person name="Lanie J.A."/>
            <person name="Ng W.-L."/>
            <person name="Kazmierczak K.M."/>
            <person name="Andrzejewski T.M."/>
            <person name="Davidsen T.M."/>
            <person name="Wayne K.J."/>
            <person name="Tettelin H."/>
            <person name="Glass J.I."/>
            <person name="Rusch D."/>
            <person name="Podicherti R."/>
            <person name="Tsui H.-C.T."/>
            <person name="Winkler M.E."/>
        </authorList>
    </citation>
    <scope>NUCLEOTIDE SEQUENCE</scope>
</reference>
<dbReference type="AlphaFoldDB" id="A0A382G0B4"/>
<sequence>MTKVKRIFVDQDGVLADFITGCSKLLGQPLTPDQDGHQIYDARKVELTNKRLFRHLPPTVDYADLLAYIR</sequence>
<name>A0A382G0B4_9ZZZZ</name>